<feature type="repeat" description="ANK" evidence="2">
    <location>
        <begin position="1097"/>
        <end position="1129"/>
    </location>
</feature>
<dbReference type="Gene3D" id="3.40.50.300">
    <property type="entry name" value="P-loop containing nucleotide triphosphate hydrolases"/>
    <property type="match status" value="1"/>
</dbReference>
<dbReference type="Pfam" id="PF01048">
    <property type="entry name" value="PNP_UDP_1"/>
    <property type="match status" value="1"/>
</dbReference>
<feature type="repeat" description="ANK" evidence="2">
    <location>
        <begin position="1031"/>
        <end position="1063"/>
    </location>
</feature>
<evidence type="ECO:0000259" key="3">
    <source>
        <dbReference type="Pfam" id="PF01048"/>
    </source>
</evidence>
<dbReference type="GO" id="GO:0003824">
    <property type="term" value="F:catalytic activity"/>
    <property type="evidence" value="ECO:0007669"/>
    <property type="project" value="InterPro"/>
</dbReference>
<dbReference type="PROSITE" id="PS50088">
    <property type="entry name" value="ANK_REPEAT"/>
    <property type="match status" value="7"/>
</dbReference>
<dbReference type="PROSITE" id="PS50297">
    <property type="entry name" value="ANK_REP_REGION"/>
    <property type="match status" value="6"/>
</dbReference>
<feature type="repeat" description="ANK" evidence="2">
    <location>
        <begin position="968"/>
        <end position="1000"/>
    </location>
</feature>
<dbReference type="RefSeq" id="XP_022474905.1">
    <property type="nucleotide sequence ID" value="XM_022618595.1"/>
</dbReference>
<feature type="domain" description="Nephrocystin 3-like N-terminal" evidence="4">
    <location>
        <begin position="394"/>
        <end position="567"/>
    </location>
</feature>
<keyword evidence="1" id="KW-0677">Repeat</keyword>
<dbReference type="PANTHER" id="PTHR46082">
    <property type="entry name" value="ATP/GTP-BINDING PROTEIN-RELATED"/>
    <property type="match status" value="1"/>
</dbReference>
<dbReference type="Gene3D" id="3.40.50.1580">
    <property type="entry name" value="Nucleoside phosphorylase domain"/>
    <property type="match status" value="1"/>
</dbReference>
<proteinExistence type="predicted"/>
<comment type="caution">
    <text evidence="5">The sequence shown here is derived from an EMBL/GenBank/DDBJ whole genome shotgun (WGS) entry which is preliminary data.</text>
</comment>
<dbReference type="InterPro" id="IPR035994">
    <property type="entry name" value="Nucleoside_phosphorylase_sf"/>
</dbReference>
<dbReference type="GO" id="GO:0009116">
    <property type="term" value="P:nucleoside metabolic process"/>
    <property type="evidence" value="ECO:0007669"/>
    <property type="project" value="InterPro"/>
</dbReference>
<dbReference type="SMART" id="SM00248">
    <property type="entry name" value="ANK"/>
    <property type="match status" value="9"/>
</dbReference>
<dbReference type="InterPro" id="IPR000845">
    <property type="entry name" value="Nucleoside_phosphorylase_d"/>
</dbReference>
<dbReference type="Pfam" id="PF12796">
    <property type="entry name" value="Ank_2"/>
    <property type="match status" value="2"/>
</dbReference>
<name>A0A1G4B903_9PEZI</name>
<sequence length="1202" mass="134243">MEGKRLWPDDARCSPSRPLKRHRTLLDDWDSETRLSSEEIPLEHHRYTVAWICALPIELVAAEAMLDEKHDVLPSRAFYGNAYTTDTNTYTLGNIEGHNVVITCLPADQYGTNNAANVVTNLVRTFPSTRLALMVGIGGGVPSSARDIRLGDVVVGTRTMQYDLGKIVAGAEIQRTAIARTLHQSFGKAITVLRAKHDREPSQISSILKERFATLPHYGRPTAADRLFLSAYDHAESATTCDDCDQLKQMPRRARLNDDPAIHYGAIASGNQVMKNATERDNAARNLDVVCFEMEAAGIMDVLPCLPIRGICDYADSHKNKAWQRYAAAAAGACARELLSVLPSVDASRRAVHRPQPSQALLDQHQRQTQLMETLKFDQMDSRRSTVKKAHIKTCAWFIKHKDYQTWLSEENLKLHHGFLWIRGKPGAGKSTIMKFVLSKMQKDPRWSPLVVSFFFNARGEYLERSIEGMYRSLLFQVFQGYPQLRTVLDELCSTQQENEGCPNLDTLKDLFSEAILALGQLRLTCFIDALDECDEQQVTDMVRDFEDLAEEASVEGIAFRICFSSRHYPYIVIKRGVEMILENQPGHTQDMENYIKSRLIVKNPTFFEELQIKLLEKAAGVFLWLILVVDILNTEYSQGGLAMKKRLVEIPSDLGALFKDILTRDSKNMEHLFLCVIWILCAKRPLQPEEFYHALWSGLSQQDLVDPDPPKVTASDDEDNATRCVIGFSKGLAEITKSSRPTVQFIHESVRDYLLKAGGLAELWPELGFDWELPSHERLKISCDAYIGHYLASNSSAESLNQYPFMEYACQQVFFHADVAAAGISQDQFLSQFPLEKWIGIHNHFQKYKVRHYTPQASFVYIFAELDCSRLIRMGLSEDLQCRSAERYEYPLFAALAHGNSKSVAALLKIPSVIYNGTNIMEGFNHRKDLSSFKSLAPLSWAVENRRVGIATILLRAMPKFGDGDLEGDKLIVTAAQNGYDEIMKLLIEKGAGLTTQNGRLLHIACQRGHVAVAKVLIENGANVNATDSHSSRLLNYASSGGHVAVVKVLIENGANVNATDIDSRGPLHYASSGGHVAVVKVLIENGANVNATDIDSRGPLHHVSIGDHMAVAKLLIENGANVNKSDDNGLTPLHRAATWGRLALVKLLLDNQADPNAMDIYGHTPLYYAVRHDYGEMIQLLREKGAYVNAVSKDGETPAF</sequence>
<dbReference type="SUPFAM" id="SSF52540">
    <property type="entry name" value="P-loop containing nucleoside triphosphate hydrolases"/>
    <property type="match status" value="1"/>
</dbReference>
<dbReference type="InterPro" id="IPR056884">
    <property type="entry name" value="NPHP3-like_N"/>
</dbReference>
<dbReference type="Gene3D" id="1.25.40.20">
    <property type="entry name" value="Ankyrin repeat-containing domain"/>
    <property type="match status" value="1"/>
</dbReference>
<protein>
    <submittedName>
        <fullName evidence="5">Uncharacterized protein</fullName>
    </submittedName>
</protein>
<dbReference type="InterPro" id="IPR002110">
    <property type="entry name" value="Ankyrin_rpt"/>
</dbReference>
<dbReference type="PANTHER" id="PTHR46082:SF11">
    <property type="entry name" value="AAA+ ATPASE DOMAIN-CONTAINING PROTEIN-RELATED"/>
    <property type="match status" value="1"/>
</dbReference>
<evidence type="ECO:0000313" key="6">
    <source>
        <dbReference type="Proteomes" id="UP000176998"/>
    </source>
</evidence>
<dbReference type="Pfam" id="PF00023">
    <property type="entry name" value="Ank"/>
    <property type="match status" value="2"/>
</dbReference>
<dbReference type="SUPFAM" id="SSF48403">
    <property type="entry name" value="Ankyrin repeat"/>
    <property type="match status" value="1"/>
</dbReference>
<feature type="domain" description="Nucleoside phosphorylase" evidence="3">
    <location>
        <begin position="82"/>
        <end position="337"/>
    </location>
</feature>
<dbReference type="OrthoDB" id="194358at2759"/>
<evidence type="ECO:0000256" key="2">
    <source>
        <dbReference type="PROSITE-ProRule" id="PRU00023"/>
    </source>
</evidence>
<evidence type="ECO:0000256" key="1">
    <source>
        <dbReference type="ARBA" id="ARBA00022737"/>
    </source>
</evidence>
<dbReference type="GeneID" id="34560105"/>
<dbReference type="STRING" id="1209926.A0A1G4B903"/>
<dbReference type="EMBL" id="MJBS01000054">
    <property type="protein sequence ID" value="OHE97752.1"/>
    <property type="molecule type" value="Genomic_DNA"/>
</dbReference>
<evidence type="ECO:0000259" key="4">
    <source>
        <dbReference type="Pfam" id="PF24883"/>
    </source>
</evidence>
<feature type="repeat" description="ANK" evidence="2">
    <location>
        <begin position="1130"/>
        <end position="1162"/>
    </location>
</feature>
<gene>
    <name evidence="5" type="ORF">CORC01_06957</name>
</gene>
<feature type="repeat" description="ANK" evidence="2">
    <location>
        <begin position="998"/>
        <end position="1030"/>
    </location>
</feature>
<dbReference type="Proteomes" id="UP000176998">
    <property type="component" value="Unassembled WGS sequence"/>
</dbReference>
<dbReference type="InterPro" id="IPR036770">
    <property type="entry name" value="Ankyrin_rpt-contain_sf"/>
</dbReference>
<reference evidence="5 6" key="1">
    <citation type="submission" date="2016-09" db="EMBL/GenBank/DDBJ databases">
        <authorList>
            <person name="Capua I."/>
            <person name="De Benedictis P."/>
            <person name="Joannis T."/>
            <person name="Lombin L.H."/>
            <person name="Cattoli G."/>
        </authorList>
    </citation>
    <scope>NUCLEOTIDE SEQUENCE [LARGE SCALE GENOMIC DNA]</scope>
    <source>
        <strain evidence="5 6">IMI 309357</strain>
    </source>
</reference>
<dbReference type="InterPro" id="IPR053137">
    <property type="entry name" value="NLR-like"/>
</dbReference>
<dbReference type="SUPFAM" id="SSF53167">
    <property type="entry name" value="Purine and uridine phosphorylases"/>
    <property type="match status" value="1"/>
</dbReference>
<dbReference type="InterPro" id="IPR027417">
    <property type="entry name" value="P-loop_NTPase"/>
</dbReference>
<dbReference type="Pfam" id="PF24883">
    <property type="entry name" value="NPHP3_N"/>
    <property type="match status" value="1"/>
</dbReference>
<keyword evidence="6" id="KW-1185">Reference proteome</keyword>
<accession>A0A1G4B903</accession>
<feature type="repeat" description="ANK" evidence="2">
    <location>
        <begin position="1064"/>
        <end position="1096"/>
    </location>
</feature>
<organism evidence="5 6">
    <name type="scientific">Colletotrichum orchidophilum</name>
    <dbReference type="NCBI Taxonomy" id="1209926"/>
    <lineage>
        <taxon>Eukaryota</taxon>
        <taxon>Fungi</taxon>
        <taxon>Dikarya</taxon>
        <taxon>Ascomycota</taxon>
        <taxon>Pezizomycotina</taxon>
        <taxon>Sordariomycetes</taxon>
        <taxon>Hypocreomycetidae</taxon>
        <taxon>Glomerellales</taxon>
        <taxon>Glomerellaceae</taxon>
        <taxon>Colletotrichum</taxon>
    </lineage>
</organism>
<dbReference type="AlphaFoldDB" id="A0A1G4B903"/>
<evidence type="ECO:0000313" key="5">
    <source>
        <dbReference type="EMBL" id="OHE97752.1"/>
    </source>
</evidence>
<keyword evidence="2" id="KW-0040">ANK repeat</keyword>
<feature type="repeat" description="ANK" evidence="2">
    <location>
        <begin position="1163"/>
        <end position="1195"/>
    </location>
</feature>